<proteinExistence type="predicted"/>
<dbReference type="PROSITE" id="PS50109">
    <property type="entry name" value="HIS_KIN"/>
    <property type="match status" value="1"/>
</dbReference>
<name>A0A6J5F476_9BURK</name>
<dbReference type="EMBL" id="CADIKH010000056">
    <property type="protein sequence ID" value="CAB3772036.1"/>
    <property type="molecule type" value="Genomic_DNA"/>
</dbReference>
<dbReference type="Proteomes" id="UP000494363">
    <property type="component" value="Unassembled WGS sequence"/>
</dbReference>
<keyword evidence="6" id="KW-0812">Transmembrane</keyword>
<dbReference type="InterPro" id="IPR004358">
    <property type="entry name" value="Sig_transdc_His_kin-like_C"/>
</dbReference>
<dbReference type="SUPFAM" id="SSF55874">
    <property type="entry name" value="ATPase domain of HSP90 chaperone/DNA topoisomerase II/histidine kinase"/>
    <property type="match status" value="1"/>
</dbReference>
<dbReference type="InterPro" id="IPR003661">
    <property type="entry name" value="HisK_dim/P_dom"/>
</dbReference>
<evidence type="ECO:0000256" key="5">
    <source>
        <dbReference type="ARBA" id="ARBA00022777"/>
    </source>
</evidence>
<evidence type="ECO:0000256" key="1">
    <source>
        <dbReference type="ARBA" id="ARBA00000085"/>
    </source>
</evidence>
<evidence type="ECO:0000256" key="2">
    <source>
        <dbReference type="ARBA" id="ARBA00012438"/>
    </source>
</evidence>
<dbReference type="SUPFAM" id="SSF47384">
    <property type="entry name" value="Homodimeric domain of signal transducing histidine kinase"/>
    <property type="match status" value="1"/>
</dbReference>
<dbReference type="CDD" id="cd00082">
    <property type="entry name" value="HisKA"/>
    <property type="match status" value="1"/>
</dbReference>
<gene>
    <name evidence="8" type="primary">rcsC_18</name>
    <name evidence="8" type="ORF">LMG29542_06776</name>
</gene>
<dbReference type="Gene3D" id="1.10.287.130">
    <property type="match status" value="1"/>
</dbReference>
<dbReference type="Gene3D" id="3.30.565.10">
    <property type="entry name" value="Histidine kinase-like ATPase, C-terminal domain"/>
    <property type="match status" value="1"/>
</dbReference>
<dbReference type="InterPro" id="IPR036890">
    <property type="entry name" value="HATPase_C_sf"/>
</dbReference>
<sequence>MFRFLQIGYLLTLLVAAFWLVHEIAVIDHEEQQFKNQLIPALDSYSIIENIQIPVGELREKVHQYKGGGAGNAAEIRNAIEVVNSRFYILTDSNGPLSKTFSKPETKVAVRHAFGRFEKIAARINLMLAGNVEKDLVITDLTDFRLELTGLNSLFYTEQINNYSNMIGAVSNVRGAFQRVVAGWFILSSIFALFVLFNQAIGRHLIRQKAEALRRKHVFIAMFNHEIRNPLQGISAAAENLTFVVDDTEILKAETPLDNIRSLSEKISKQVELIESRLLMFGQYSRLESGKVSVVREDLNIEDFVASIVGDYVGIANRKNINLTFEVAKNVGVLHLDRNKTDQILRNLVENAIKYTAAGEVRVSVSIIVKYRKSIRIDVRDTGMGVAKEDLKIIFNPFVKRSEARERYCGGSVGLGLTIVELLVRTLGGHIEVQSEEALGTVFTVEFPV</sequence>
<dbReference type="InterPro" id="IPR005467">
    <property type="entry name" value="His_kinase_dom"/>
</dbReference>
<comment type="catalytic activity">
    <reaction evidence="1">
        <text>ATP + protein L-histidine = ADP + protein N-phospho-L-histidine.</text>
        <dbReference type="EC" id="2.7.13.3"/>
    </reaction>
</comment>
<evidence type="ECO:0000313" key="8">
    <source>
        <dbReference type="EMBL" id="CAB3772036.1"/>
    </source>
</evidence>
<dbReference type="RefSeq" id="WP_175232168.1">
    <property type="nucleotide sequence ID" value="NZ_CADIKH010000056.1"/>
</dbReference>
<evidence type="ECO:0000259" key="7">
    <source>
        <dbReference type="PROSITE" id="PS50109"/>
    </source>
</evidence>
<keyword evidence="9" id="KW-1185">Reference proteome</keyword>
<evidence type="ECO:0000313" key="9">
    <source>
        <dbReference type="Proteomes" id="UP000494363"/>
    </source>
</evidence>
<evidence type="ECO:0000256" key="4">
    <source>
        <dbReference type="ARBA" id="ARBA00022679"/>
    </source>
</evidence>
<feature type="transmembrane region" description="Helical" evidence="6">
    <location>
        <begin position="181"/>
        <end position="206"/>
    </location>
</feature>
<reference evidence="8 9" key="1">
    <citation type="submission" date="2020-04" db="EMBL/GenBank/DDBJ databases">
        <authorList>
            <person name="De Canck E."/>
        </authorList>
    </citation>
    <scope>NUCLEOTIDE SEQUENCE [LARGE SCALE GENOMIC DNA]</scope>
    <source>
        <strain evidence="8 9">LMG 29542</strain>
    </source>
</reference>
<organism evidence="8 9">
    <name type="scientific">Paraburkholderia humisilvae</name>
    <dbReference type="NCBI Taxonomy" id="627669"/>
    <lineage>
        <taxon>Bacteria</taxon>
        <taxon>Pseudomonadati</taxon>
        <taxon>Pseudomonadota</taxon>
        <taxon>Betaproteobacteria</taxon>
        <taxon>Burkholderiales</taxon>
        <taxon>Burkholderiaceae</taxon>
        <taxon>Paraburkholderia</taxon>
    </lineage>
</organism>
<dbReference type="SMART" id="SM00387">
    <property type="entry name" value="HATPase_c"/>
    <property type="match status" value="1"/>
</dbReference>
<dbReference type="PANTHER" id="PTHR43047:SF72">
    <property type="entry name" value="OSMOSENSING HISTIDINE PROTEIN KINASE SLN1"/>
    <property type="match status" value="1"/>
</dbReference>
<keyword evidence="6" id="KW-1133">Transmembrane helix</keyword>
<dbReference type="AlphaFoldDB" id="A0A6J5F476"/>
<dbReference type="GO" id="GO:0005886">
    <property type="term" value="C:plasma membrane"/>
    <property type="evidence" value="ECO:0007669"/>
    <property type="project" value="TreeGrafter"/>
</dbReference>
<evidence type="ECO:0000256" key="6">
    <source>
        <dbReference type="SAM" id="Phobius"/>
    </source>
</evidence>
<dbReference type="InterPro" id="IPR036097">
    <property type="entry name" value="HisK_dim/P_sf"/>
</dbReference>
<dbReference type="GO" id="GO:0009927">
    <property type="term" value="F:histidine phosphotransfer kinase activity"/>
    <property type="evidence" value="ECO:0007669"/>
    <property type="project" value="TreeGrafter"/>
</dbReference>
<dbReference type="PANTHER" id="PTHR43047">
    <property type="entry name" value="TWO-COMPONENT HISTIDINE PROTEIN KINASE"/>
    <property type="match status" value="1"/>
</dbReference>
<dbReference type="EC" id="2.7.13.3" evidence="2"/>
<protein>
    <recommendedName>
        <fullName evidence="2">histidine kinase</fullName>
        <ecNumber evidence="2">2.7.13.3</ecNumber>
    </recommendedName>
</protein>
<dbReference type="GO" id="GO:0000155">
    <property type="term" value="F:phosphorelay sensor kinase activity"/>
    <property type="evidence" value="ECO:0007669"/>
    <property type="project" value="InterPro"/>
</dbReference>
<accession>A0A6J5F476</accession>
<feature type="domain" description="Histidine kinase" evidence="7">
    <location>
        <begin position="222"/>
        <end position="449"/>
    </location>
</feature>
<keyword evidence="3" id="KW-0597">Phosphoprotein</keyword>
<keyword evidence="6" id="KW-0472">Membrane</keyword>
<dbReference type="InterPro" id="IPR003594">
    <property type="entry name" value="HATPase_dom"/>
</dbReference>
<dbReference type="Pfam" id="PF02518">
    <property type="entry name" value="HATPase_c"/>
    <property type="match status" value="1"/>
</dbReference>
<keyword evidence="4 8" id="KW-0808">Transferase</keyword>
<keyword evidence="5 8" id="KW-0418">Kinase</keyword>
<evidence type="ECO:0000256" key="3">
    <source>
        <dbReference type="ARBA" id="ARBA00022553"/>
    </source>
</evidence>
<dbReference type="PRINTS" id="PR00344">
    <property type="entry name" value="BCTRLSENSOR"/>
</dbReference>